<comment type="caution">
    <text evidence="5">The sequence shown here is derived from an EMBL/GenBank/DDBJ whole genome shotgun (WGS) entry which is preliminary data.</text>
</comment>
<evidence type="ECO:0000256" key="1">
    <source>
        <dbReference type="ARBA" id="ARBA00012528"/>
    </source>
</evidence>
<dbReference type="EC" id="2.7.7.65" evidence="1"/>
<feature type="transmembrane region" description="Helical" evidence="3">
    <location>
        <begin position="14"/>
        <end position="32"/>
    </location>
</feature>
<evidence type="ECO:0000256" key="2">
    <source>
        <dbReference type="ARBA" id="ARBA00034247"/>
    </source>
</evidence>
<dbReference type="Proteomes" id="UP000298277">
    <property type="component" value="Unassembled WGS sequence"/>
</dbReference>
<dbReference type="GO" id="GO:0005886">
    <property type="term" value="C:plasma membrane"/>
    <property type="evidence" value="ECO:0007669"/>
    <property type="project" value="TreeGrafter"/>
</dbReference>
<dbReference type="GO" id="GO:0043709">
    <property type="term" value="P:cell adhesion involved in single-species biofilm formation"/>
    <property type="evidence" value="ECO:0007669"/>
    <property type="project" value="TreeGrafter"/>
</dbReference>
<accession>A0A5F1YFB0</accession>
<dbReference type="AlphaFoldDB" id="A0A5F1YFB0"/>
<evidence type="ECO:0000313" key="5">
    <source>
        <dbReference type="EMBL" id="TGK38511.1"/>
    </source>
</evidence>
<dbReference type="Pfam" id="PF00990">
    <property type="entry name" value="GGDEF"/>
    <property type="match status" value="1"/>
</dbReference>
<protein>
    <recommendedName>
        <fullName evidence="1">diguanylate cyclase</fullName>
        <ecNumber evidence="1">2.7.7.65</ecNumber>
    </recommendedName>
</protein>
<keyword evidence="3" id="KW-0472">Membrane</keyword>
<sequence>MESIFKEARLKRRILFPAIGIIPILMIGTFVYESWQLQNEIRQVVQMRARVLKDYFSRVSSQAKALGFSMSDYLSRHERSVSEIRIRERIRSYPDRNFFEVADREQDTDPYRFISGSLTGEGSGTSLPETSIREMEAALSLEGQFQALTDSESEVLWAYYMSIQKFIYLAPKTDVLKVHFQETFFQAPFWVSASPEKNPERKQVITDLYDDLAGKGFLISVSQPVYFRNRFVGVAAIDIGLNAMRRILETGDCLGESMLIAENGNIVAKAGDLMLGDRPFPFAIDGSFEVGDIVRKDWAYWTLYEVREGEIHLVHKIQLSEYIKFIIERLLPFWGLVLTLAAVCLLYVKLRASMYQVYQLSHTDPLTGITNRRGFLKSTQRSLSAGKRRGKAWSVLMIDIDHFKQVNDRYGHGTGDRILKEVADTLFKSVRKTDFVCRWGGEEFAVFLSGTAQESAREIADHLRTEIQGRVRLEDDVSITISVGVAQGRGNDQCIESALGRADEALYQAKAGGRNKVCEYELVNF</sequence>
<dbReference type="NCBIfam" id="TIGR00254">
    <property type="entry name" value="GGDEF"/>
    <property type="match status" value="1"/>
</dbReference>
<reference evidence="5" key="1">
    <citation type="journal article" date="2019" name="PLoS Negl. Trop. Dis.">
        <title>Revisiting the worldwide diversity of Leptospira species in the environment.</title>
        <authorList>
            <person name="Vincent A.T."/>
            <person name="Schiettekatte O."/>
            <person name="Bourhy P."/>
            <person name="Veyrier F.J."/>
            <person name="Picardeau M."/>
        </authorList>
    </citation>
    <scope>NUCLEOTIDE SEQUENCE [LARGE SCALE GENOMIC DNA]</scope>
    <source>
        <strain evidence="5">201800299</strain>
    </source>
</reference>
<comment type="catalytic activity">
    <reaction evidence="2">
        <text>2 GTP = 3',3'-c-di-GMP + 2 diphosphate</text>
        <dbReference type="Rhea" id="RHEA:24898"/>
        <dbReference type="ChEBI" id="CHEBI:33019"/>
        <dbReference type="ChEBI" id="CHEBI:37565"/>
        <dbReference type="ChEBI" id="CHEBI:58805"/>
        <dbReference type="EC" id="2.7.7.65"/>
    </reaction>
</comment>
<gene>
    <name evidence="5" type="ORF">EHQ17_02065</name>
</gene>
<dbReference type="InterPro" id="IPR029787">
    <property type="entry name" value="Nucleotide_cyclase"/>
</dbReference>
<dbReference type="PROSITE" id="PS50887">
    <property type="entry name" value="GGDEF"/>
    <property type="match status" value="1"/>
</dbReference>
<dbReference type="InterPro" id="IPR000160">
    <property type="entry name" value="GGDEF_dom"/>
</dbReference>
<dbReference type="FunFam" id="3.30.70.270:FF:000001">
    <property type="entry name" value="Diguanylate cyclase domain protein"/>
    <property type="match status" value="1"/>
</dbReference>
<organism evidence="5 6">
    <name type="scientific">Leptospira gomenensis</name>
    <dbReference type="NCBI Taxonomy" id="2484974"/>
    <lineage>
        <taxon>Bacteria</taxon>
        <taxon>Pseudomonadati</taxon>
        <taxon>Spirochaetota</taxon>
        <taxon>Spirochaetia</taxon>
        <taxon>Leptospirales</taxon>
        <taxon>Leptospiraceae</taxon>
        <taxon>Leptospira</taxon>
    </lineage>
</organism>
<dbReference type="EMBL" id="RQFA01000010">
    <property type="protein sequence ID" value="TGK38511.1"/>
    <property type="molecule type" value="Genomic_DNA"/>
</dbReference>
<evidence type="ECO:0000259" key="4">
    <source>
        <dbReference type="PROSITE" id="PS50887"/>
    </source>
</evidence>
<dbReference type="SMART" id="SM00267">
    <property type="entry name" value="GGDEF"/>
    <property type="match status" value="1"/>
</dbReference>
<keyword evidence="3" id="KW-1133">Transmembrane helix</keyword>
<feature type="transmembrane region" description="Helical" evidence="3">
    <location>
        <begin position="330"/>
        <end position="348"/>
    </location>
</feature>
<dbReference type="OrthoDB" id="9759607at2"/>
<feature type="domain" description="GGDEF" evidence="4">
    <location>
        <begin position="391"/>
        <end position="522"/>
    </location>
</feature>
<dbReference type="SUPFAM" id="SSF55073">
    <property type="entry name" value="Nucleotide cyclase"/>
    <property type="match status" value="1"/>
</dbReference>
<dbReference type="GO" id="GO:0052621">
    <property type="term" value="F:diguanylate cyclase activity"/>
    <property type="evidence" value="ECO:0007669"/>
    <property type="project" value="UniProtKB-EC"/>
</dbReference>
<dbReference type="Gene3D" id="3.30.450.20">
    <property type="entry name" value="PAS domain"/>
    <property type="match status" value="1"/>
</dbReference>
<proteinExistence type="predicted"/>
<name>A0A5F1YFB0_9LEPT</name>
<dbReference type="InterPro" id="IPR050469">
    <property type="entry name" value="Diguanylate_Cyclase"/>
</dbReference>
<dbReference type="CDD" id="cd01949">
    <property type="entry name" value="GGDEF"/>
    <property type="match status" value="1"/>
</dbReference>
<dbReference type="InterPro" id="IPR043128">
    <property type="entry name" value="Rev_trsase/Diguanyl_cyclase"/>
</dbReference>
<dbReference type="PANTHER" id="PTHR45138">
    <property type="entry name" value="REGULATORY COMPONENTS OF SENSORY TRANSDUCTION SYSTEM"/>
    <property type="match status" value="1"/>
</dbReference>
<dbReference type="Gene3D" id="3.30.70.270">
    <property type="match status" value="1"/>
</dbReference>
<keyword evidence="6" id="KW-1185">Reference proteome</keyword>
<evidence type="ECO:0000313" key="6">
    <source>
        <dbReference type="Proteomes" id="UP000298277"/>
    </source>
</evidence>
<dbReference type="PANTHER" id="PTHR45138:SF9">
    <property type="entry name" value="DIGUANYLATE CYCLASE DGCM-RELATED"/>
    <property type="match status" value="1"/>
</dbReference>
<dbReference type="GO" id="GO:1902201">
    <property type="term" value="P:negative regulation of bacterial-type flagellum-dependent cell motility"/>
    <property type="evidence" value="ECO:0007669"/>
    <property type="project" value="TreeGrafter"/>
</dbReference>
<keyword evidence="3" id="KW-0812">Transmembrane</keyword>
<evidence type="ECO:0000256" key="3">
    <source>
        <dbReference type="SAM" id="Phobius"/>
    </source>
</evidence>